<dbReference type="KEGG" id="mmab:HQ865_01285"/>
<evidence type="ECO:0000313" key="2">
    <source>
        <dbReference type="Proteomes" id="UP000505355"/>
    </source>
</evidence>
<dbReference type="RefSeq" id="WP_173413150.1">
    <property type="nucleotide sequence ID" value="NZ_CP054139.1"/>
</dbReference>
<keyword evidence="2" id="KW-1185">Reference proteome</keyword>
<reference evidence="1 2" key="1">
    <citation type="submission" date="2020-05" db="EMBL/GenBank/DDBJ databases">
        <title>Mucilaginibacter mali sp. nov.</title>
        <authorList>
            <person name="Kim H.S."/>
            <person name="Lee K.C."/>
            <person name="Suh M.K."/>
            <person name="Kim J.-S."/>
            <person name="Han K.-I."/>
            <person name="Eom M.K."/>
            <person name="Shin Y.K."/>
            <person name="Lee J.-S."/>
        </authorList>
    </citation>
    <scope>NUCLEOTIDE SEQUENCE [LARGE SCALE GENOMIC DNA]</scope>
    <source>
        <strain evidence="1 2">G2-14</strain>
    </source>
</reference>
<sequence>MAKQQKTFRLRKISDGRFIVGFFQGHWAKLGYRNTLRFSSSDADKWIAANPWYEKVK</sequence>
<accession>A0A7D4PRS9</accession>
<evidence type="ECO:0000313" key="1">
    <source>
        <dbReference type="EMBL" id="QKJ28448.1"/>
    </source>
</evidence>
<protein>
    <submittedName>
        <fullName evidence="1">Uncharacterized protein</fullName>
    </submittedName>
</protein>
<organism evidence="1 2">
    <name type="scientific">Mucilaginibacter mali</name>
    <dbReference type="NCBI Taxonomy" id="2740462"/>
    <lineage>
        <taxon>Bacteria</taxon>
        <taxon>Pseudomonadati</taxon>
        <taxon>Bacteroidota</taxon>
        <taxon>Sphingobacteriia</taxon>
        <taxon>Sphingobacteriales</taxon>
        <taxon>Sphingobacteriaceae</taxon>
        <taxon>Mucilaginibacter</taxon>
    </lineage>
</organism>
<dbReference type="Proteomes" id="UP000505355">
    <property type="component" value="Chromosome"/>
</dbReference>
<dbReference type="AlphaFoldDB" id="A0A7D4PRS9"/>
<proteinExistence type="predicted"/>
<dbReference type="EMBL" id="CP054139">
    <property type="protein sequence ID" value="QKJ28448.1"/>
    <property type="molecule type" value="Genomic_DNA"/>
</dbReference>
<name>A0A7D4PRS9_9SPHI</name>
<gene>
    <name evidence="1" type="ORF">HQ865_01285</name>
</gene>